<reference evidence="2" key="1">
    <citation type="submission" date="2022-11" db="UniProtKB">
        <authorList>
            <consortium name="WormBaseParasite"/>
        </authorList>
    </citation>
    <scope>IDENTIFICATION</scope>
</reference>
<accession>A0AC34FBC7</accession>
<organism evidence="1 2">
    <name type="scientific">Panagrolaimus sp. ES5</name>
    <dbReference type="NCBI Taxonomy" id="591445"/>
    <lineage>
        <taxon>Eukaryota</taxon>
        <taxon>Metazoa</taxon>
        <taxon>Ecdysozoa</taxon>
        <taxon>Nematoda</taxon>
        <taxon>Chromadorea</taxon>
        <taxon>Rhabditida</taxon>
        <taxon>Tylenchina</taxon>
        <taxon>Panagrolaimomorpha</taxon>
        <taxon>Panagrolaimoidea</taxon>
        <taxon>Panagrolaimidae</taxon>
        <taxon>Panagrolaimus</taxon>
    </lineage>
</organism>
<evidence type="ECO:0000313" key="2">
    <source>
        <dbReference type="WBParaSite" id="ES5_v2.g14506.t1"/>
    </source>
</evidence>
<name>A0AC34FBC7_9BILA</name>
<dbReference type="WBParaSite" id="ES5_v2.g14506.t1">
    <property type="protein sequence ID" value="ES5_v2.g14506.t1"/>
    <property type="gene ID" value="ES5_v2.g14506"/>
</dbReference>
<protein>
    <submittedName>
        <fullName evidence="2">Uncharacterized protein</fullName>
    </submittedName>
</protein>
<sequence length="81" mass="9772">MPINFKEKTSFERLKNWQILTLEKDFTIQYNLKLLKERHTTKAKKILTISNKNPVQKKNNKEANYQKRKKYNKLKDNTTSS</sequence>
<dbReference type="Proteomes" id="UP000887579">
    <property type="component" value="Unplaced"/>
</dbReference>
<evidence type="ECO:0000313" key="1">
    <source>
        <dbReference type="Proteomes" id="UP000887579"/>
    </source>
</evidence>
<proteinExistence type="predicted"/>